<evidence type="ECO:0000313" key="1">
    <source>
        <dbReference type="EMBL" id="KAH6947078.1"/>
    </source>
</evidence>
<keyword evidence="2" id="KW-1185">Reference proteome</keyword>
<reference evidence="1" key="1">
    <citation type="submission" date="2020-05" db="EMBL/GenBank/DDBJ databases">
        <title>Large-scale comparative analyses of tick genomes elucidate their genetic diversity and vector capacities.</title>
        <authorList>
            <person name="Jia N."/>
            <person name="Wang J."/>
            <person name="Shi W."/>
            <person name="Du L."/>
            <person name="Sun Y."/>
            <person name="Zhan W."/>
            <person name="Jiang J."/>
            <person name="Wang Q."/>
            <person name="Zhang B."/>
            <person name="Ji P."/>
            <person name="Sakyi L.B."/>
            <person name="Cui X."/>
            <person name="Yuan T."/>
            <person name="Jiang B."/>
            <person name="Yang W."/>
            <person name="Lam T.T.-Y."/>
            <person name="Chang Q."/>
            <person name="Ding S."/>
            <person name="Wang X."/>
            <person name="Zhu J."/>
            <person name="Ruan X."/>
            <person name="Zhao L."/>
            <person name="Wei J."/>
            <person name="Que T."/>
            <person name="Du C."/>
            <person name="Cheng J."/>
            <person name="Dai P."/>
            <person name="Han X."/>
            <person name="Huang E."/>
            <person name="Gao Y."/>
            <person name="Liu J."/>
            <person name="Shao H."/>
            <person name="Ye R."/>
            <person name="Li L."/>
            <person name="Wei W."/>
            <person name="Wang X."/>
            <person name="Wang C."/>
            <person name="Yang T."/>
            <person name="Huo Q."/>
            <person name="Li W."/>
            <person name="Guo W."/>
            <person name="Chen H."/>
            <person name="Zhou L."/>
            <person name="Ni X."/>
            <person name="Tian J."/>
            <person name="Zhou Y."/>
            <person name="Sheng Y."/>
            <person name="Liu T."/>
            <person name="Pan Y."/>
            <person name="Xia L."/>
            <person name="Li J."/>
            <person name="Zhao F."/>
            <person name="Cao W."/>
        </authorList>
    </citation>
    <scope>NUCLEOTIDE SEQUENCE</scope>
    <source>
        <strain evidence="1">Hyas-2018</strain>
    </source>
</reference>
<accession>A0ACB7TJD3</accession>
<comment type="caution">
    <text evidence="1">The sequence shown here is derived from an EMBL/GenBank/DDBJ whole genome shotgun (WGS) entry which is preliminary data.</text>
</comment>
<evidence type="ECO:0000313" key="2">
    <source>
        <dbReference type="Proteomes" id="UP000821845"/>
    </source>
</evidence>
<sequence length="217" mass="23500">MRAYVRPSGGADKSRANVICVFGRGRPHSHGAFSERNAGQACGSLRSQTVAARRYRAKSPPVERFGATSIGVKPDDNVAAQGRRDCDSTKAKIIRGGRMPPLPIDDAKMIVRPEGGVNIRKVGQTVVAEVIWKVVGIDPTKRDSDTMARSGSSVSQQMKYTLSWAYTVSGGGGTGPSRSPRDQLSEQASDAEVARLRKKNADLKEMVIKMSQRNDRD</sequence>
<organism evidence="1 2">
    <name type="scientific">Hyalomma asiaticum</name>
    <name type="common">Tick</name>
    <dbReference type="NCBI Taxonomy" id="266040"/>
    <lineage>
        <taxon>Eukaryota</taxon>
        <taxon>Metazoa</taxon>
        <taxon>Ecdysozoa</taxon>
        <taxon>Arthropoda</taxon>
        <taxon>Chelicerata</taxon>
        <taxon>Arachnida</taxon>
        <taxon>Acari</taxon>
        <taxon>Parasitiformes</taxon>
        <taxon>Ixodida</taxon>
        <taxon>Ixodoidea</taxon>
        <taxon>Ixodidae</taxon>
        <taxon>Hyalomminae</taxon>
        <taxon>Hyalomma</taxon>
    </lineage>
</organism>
<dbReference type="EMBL" id="CM023481">
    <property type="protein sequence ID" value="KAH6947078.1"/>
    <property type="molecule type" value="Genomic_DNA"/>
</dbReference>
<gene>
    <name evidence="1" type="ORF">HPB50_017040</name>
</gene>
<name>A0ACB7TJD3_HYAAI</name>
<protein>
    <submittedName>
        <fullName evidence="1">Uncharacterized protein</fullName>
    </submittedName>
</protein>
<proteinExistence type="predicted"/>
<dbReference type="Proteomes" id="UP000821845">
    <property type="component" value="Chromosome 1"/>
</dbReference>